<organism evidence="3 4">
    <name type="scientific">Candidatus Viadribacter manganicus</name>
    <dbReference type="NCBI Taxonomy" id="1759059"/>
    <lineage>
        <taxon>Bacteria</taxon>
        <taxon>Pseudomonadati</taxon>
        <taxon>Pseudomonadota</taxon>
        <taxon>Alphaproteobacteria</taxon>
        <taxon>Hyphomonadales</taxon>
        <taxon>Hyphomonadaceae</taxon>
        <taxon>Candidatus Viadribacter</taxon>
    </lineage>
</organism>
<accession>A0A1B1AGB3</accession>
<evidence type="ECO:0000313" key="3">
    <source>
        <dbReference type="EMBL" id="ANP45594.1"/>
    </source>
</evidence>
<dbReference type="KEGG" id="cbot:ATE48_06510"/>
<keyword evidence="1" id="KW-0732">Signal</keyword>
<dbReference type="Gene3D" id="2.40.128.270">
    <property type="match status" value="1"/>
</dbReference>
<dbReference type="OrthoDB" id="9809132at2"/>
<proteinExistence type="predicted"/>
<dbReference type="InterPro" id="IPR005184">
    <property type="entry name" value="DUF306_Meta_HslJ"/>
</dbReference>
<dbReference type="Proteomes" id="UP000092498">
    <property type="component" value="Chromosome"/>
</dbReference>
<keyword evidence="4" id="KW-1185">Reference proteome</keyword>
<dbReference type="InterPro" id="IPR038670">
    <property type="entry name" value="HslJ-like_sf"/>
</dbReference>
<dbReference type="InParanoid" id="A0A1B1AGB3"/>
<dbReference type="PANTHER" id="PTHR35535">
    <property type="entry name" value="HEAT SHOCK PROTEIN HSLJ"/>
    <property type="match status" value="1"/>
</dbReference>
<protein>
    <recommendedName>
        <fullName evidence="2">DUF306 domain-containing protein</fullName>
    </recommendedName>
</protein>
<dbReference type="PANTHER" id="PTHR35535:SF2">
    <property type="entry name" value="DUF306 DOMAIN-CONTAINING PROTEIN"/>
    <property type="match status" value="1"/>
</dbReference>
<dbReference type="PROSITE" id="PS51257">
    <property type="entry name" value="PROKAR_LIPOPROTEIN"/>
    <property type="match status" value="1"/>
</dbReference>
<name>A0A1B1AGB3_9PROT</name>
<evidence type="ECO:0000259" key="2">
    <source>
        <dbReference type="Pfam" id="PF03724"/>
    </source>
</evidence>
<feature type="domain" description="DUF306" evidence="2">
    <location>
        <begin position="35"/>
        <end position="136"/>
    </location>
</feature>
<dbReference type="AlphaFoldDB" id="A0A1B1AGB3"/>
<feature type="signal peptide" evidence="1">
    <location>
        <begin position="1"/>
        <end position="21"/>
    </location>
</feature>
<evidence type="ECO:0000256" key="1">
    <source>
        <dbReference type="SAM" id="SignalP"/>
    </source>
</evidence>
<reference evidence="3 4" key="1">
    <citation type="submission" date="2015-11" db="EMBL/GenBank/DDBJ databases">
        <title>Whole-Genome Sequence of Candidatus Oderbacter manganicum from the National Park Lower Oder Valley, Germany.</title>
        <authorList>
            <person name="Braun B."/>
            <person name="Liere K."/>
            <person name="Szewzyk U."/>
        </authorList>
    </citation>
    <scope>NUCLEOTIDE SEQUENCE [LARGE SCALE GENOMIC DNA]</scope>
    <source>
        <strain evidence="3 4">OTSz_A_272</strain>
    </source>
</reference>
<dbReference type="Pfam" id="PF03724">
    <property type="entry name" value="META"/>
    <property type="match status" value="1"/>
</dbReference>
<gene>
    <name evidence="3" type="ORF">ATE48_06510</name>
</gene>
<dbReference type="STRING" id="1759059.ATE48_06510"/>
<sequence>MGTQMRAVLIALFMLGACAQAPNEPPSPTPAAIHLSGTKWVRVDDLNANPHGATMDFEANRASGYTGCNRWTSEVTQNGEQLQFAMTAVTEMACGAEVQMATERSFLAVIDAARYAHYDRDALVLLDAEQNVIARFDSTLAQ</sequence>
<dbReference type="InterPro" id="IPR053147">
    <property type="entry name" value="Hsp_HslJ-like"/>
</dbReference>
<dbReference type="EMBL" id="CP013244">
    <property type="protein sequence ID" value="ANP45594.1"/>
    <property type="molecule type" value="Genomic_DNA"/>
</dbReference>
<evidence type="ECO:0000313" key="4">
    <source>
        <dbReference type="Proteomes" id="UP000092498"/>
    </source>
</evidence>
<feature type="chain" id="PRO_5008518762" description="DUF306 domain-containing protein" evidence="1">
    <location>
        <begin position="22"/>
        <end position="142"/>
    </location>
</feature>